<accession>A0A381D8E2</accession>
<name>A0A1X9SRU5_9BACT</name>
<dbReference type="Proteomes" id="UP000194309">
    <property type="component" value="Chromosome"/>
</dbReference>
<protein>
    <submittedName>
        <fullName evidence="1">Uncharacterized protein</fullName>
    </submittedName>
</protein>
<evidence type="ECO:0000313" key="2">
    <source>
        <dbReference type="Proteomes" id="UP000194309"/>
    </source>
</evidence>
<dbReference type="KEGG" id="cdev:CIGN_0646"/>
<reference evidence="1 2" key="1">
    <citation type="journal article" date="2017" name="Genome Biol. Evol.">
        <title>Comparative Genomic Analysis Identifies a Campylobacter Clade Deficient in Selenium Metabolism.</title>
        <authorList>
            <person name="Miller W.G."/>
            <person name="Yee E."/>
            <person name="Lopes B.S."/>
            <person name="Chapman M.H."/>
            <person name="Huynh S."/>
            <person name="Bono J.L."/>
            <person name="Parker C.T."/>
            <person name="Strachan N.J.C."/>
            <person name="Forbes K.J."/>
        </authorList>
    </citation>
    <scope>NUCLEOTIDE SEQUENCE [LARGE SCALE GENOMIC DNA]</scope>
    <source>
        <strain evidence="1 2">NCTC 13003</strain>
    </source>
</reference>
<dbReference type="STRING" id="1660064.CIGN_0646"/>
<dbReference type="AlphaFoldDB" id="A0A1X9SRU5"/>
<evidence type="ECO:0000313" key="1">
    <source>
        <dbReference type="EMBL" id="ARQ98942.1"/>
    </source>
</evidence>
<keyword evidence="2" id="KW-1185">Reference proteome</keyword>
<accession>A0A1X9SRU5</accession>
<sequence length="143" mass="16077">MNESIIFIAMATVAVVLGVIVVVVIKSLSRGSSTPKQTTQQKEDEPKITLEDLLIIVSNKDSTKEEIERASLYFIQKFPIPAKNRGHVPSNAIPYLKFISLVSGHKKSDAKLISYLTNELDKQHAEYIAEIEQYKNMGLRARF</sequence>
<organism evidence="1 2">
    <name type="scientific">Campylobacter devanensis</name>
    <dbReference type="NCBI Taxonomy" id="3161138"/>
    <lineage>
        <taxon>Bacteria</taxon>
        <taxon>Pseudomonadati</taxon>
        <taxon>Campylobacterota</taxon>
        <taxon>Epsilonproteobacteria</taxon>
        <taxon>Campylobacterales</taxon>
        <taxon>Campylobacteraceae</taxon>
        <taxon>Campylobacter</taxon>
    </lineage>
</organism>
<dbReference type="OrthoDB" id="5339804at2"/>
<proteinExistence type="predicted"/>
<dbReference type="EMBL" id="CP018788">
    <property type="protein sequence ID" value="ARQ98942.1"/>
    <property type="molecule type" value="Genomic_DNA"/>
</dbReference>
<gene>
    <name evidence="1" type="ORF">CIGN_0646</name>
</gene>